<sequence length="93" mass="10292">MLFSDERFVLVGLSDLGDGAAPDDSLLTLFFVSLEGSGCTWLFVADFSEEESQADNENNRTADKMKKLKSFNSITPFTLSILAKEDNSVKVLY</sequence>
<accession>A0A8J3EMH8</accession>
<gene>
    <name evidence="1" type="ORF">GCM10007096_24030</name>
</gene>
<dbReference type="EMBL" id="BMFV01000017">
    <property type="protein sequence ID" value="GGH83326.1"/>
    <property type="molecule type" value="Genomic_DNA"/>
</dbReference>
<evidence type="ECO:0000313" key="1">
    <source>
        <dbReference type="EMBL" id="GGH83326.1"/>
    </source>
</evidence>
<comment type="caution">
    <text evidence="1">The sequence shown here is derived from an EMBL/GenBank/DDBJ whole genome shotgun (WGS) entry which is preliminary data.</text>
</comment>
<evidence type="ECO:0000313" key="2">
    <source>
        <dbReference type="Proteomes" id="UP000656813"/>
    </source>
</evidence>
<dbReference type="AlphaFoldDB" id="A0A8J3EMH8"/>
<name>A0A8J3EMH8_9BACL</name>
<reference evidence="1" key="1">
    <citation type="journal article" date="2014" name="Int. J. Syst. Evol. Microbiol.">
        <title>Complete genome sequence of Corynebacterium casei LMG S-19264T (=DSM 44701T), isolated from a smear-ripened cheese.</title>
        <authorList>
            <consortium name="US DOE Joint Genome Institute (JGI-PGF)"/>
            <person name="Walter F."/>
            <person name="Albersmeier A."/>
            <person name="Kalinowski J."/>
            <person name="Ruckert C."/>
        </authorList>
    </citation>
    <scope>NUCLEOTIDE SEQUENCE</scope>
    <source>
        <strain evidence="1">CGMCC 1.12777</strain>
    </source>
</reference>
<organism evidence="1 2">
    <name type="scientific">Pullulanibacillus pueri</name>
    <dbReference type="NCBI Taxonomy" id="1437324"/>
    <lineage>
        <taxon>Bacteria</taxon>
        <taxon>Bacillati</taxon>
        <taxon>Bacillota</taxon>
        <taxon>Bacilli</taxon>
        <taxon>Bacillales</taxon>
        <taxon>Sporolactobacillaceae</taxon>
        <taxon>Pullulanibacillus</taxon>
    </lineage>
</organism>
<proteinExistence type="predicted"/>
<keyword evidence="2" id="KW-1185">Reference proteome</keyword>
<dbReference type="Proteomes" id="UP000656813">
    <property type="component" value="Unassembled WGS sequence"/>
</dbReference>
<protein>
    <submittedName>
        <fullName evidence="1">Uncharacterized protein</fullName>
    </submittedName>
</protein>
<reference evidence="1" key="2">
    <citation type="submission" date="2020-09" db="EMBL/GenBank/DDBJ databases">
        <authorList>
            <person name="Sun Q."/>
            <person name="Zhou Y."/>
        </authorList>
    </citation>
    <scope>NUCLEOTIDE SEQUENCE</scope>
    <source>
        <strain evidence="1">CGMCC 1.12777</strain>
    </source>
</reference>